<dbReference type="PROSITE" id="PS51704">
    <property type="entry name" value="GP_PDE"/>
    <property type="match status" value="1"/>
</dbReference>
<dbReference type="EMBL" id="QRVJ01000025">
    <property type="protein sequence ID" value="RGS33969.1"/>
    <property type="molecule type" value="Genomic_DNA"/>
</dbReference>
<feature type="domain" description="GP-PDE" evidence="2">
    <location>
        <begin position="462"/>
        <end position="691"/>
    </location>
</feature>
<dbReference type="Gene3D" id="2.60.120.200">
    <property type="match status" value="1"/>
</dbReference>
<accession>A0A412IAP8</accession>
<keyword evidence="1" id="KW-0732">Signal</keyword>
<dbReference type="PANTHER" id="PTHR46211">
    <property type="entry name" value="GLYCEROPHOSPHORYL DIESTER PHOSPHODIESTERASE"/>
    <property type="match status" value="1"/>
</dbReference>
<evidence type="ECO:0000313" key="4">
    <source>
        <dbReference type="Proteomes" id="UP000283341"/>
    </source>
</evidence>
<dbReference type="GO" id="GO:0006629">
    <property type="term" value="P:lipid metabolic process"/>
    <property type="evidence" value="ECO:0007669"/>
    <property type="project" value="InterPro"/>
</dbReference>
<gene>
    <name evidence="3" type="ORF">DWX97_20475</name>
</gene>
<dbReference type="InterPro" id="IPR017946">
    <property type="entry name" value="PLC-like_Pdiesterase_TIM-brl"/>
</dbReference>
<dbReference type="AlphaFoldDB" id="A0A412IAP8"/>
<proteinExistence type="predicted"/>
<reference evidence="3 4" key="1">
    <citation type="submission" date="2018-08" db="EMBL/GenBank/DDBJ databases">
        <title>A genome reference for cultivated species of the human gut microbiota.</title>
        <authorList>
            <person name="Zou Y."/>
            <person name="Xue W."/>
            <person name="Luo G."/>
        </authorList>
    </citation>
    <scope>NUCLEOTIDE SEQUENCE [LARGE SCALE GENOMIC DNA]</scope>
    <source>
        <strain evidence="3 4">AF22-3AC</strain>
    </source>
</reference>
<feature type="chain" id="PRO_5019257850" description="GP-PDE domain-containing protein" evidence="1">
    <location>
        <begin position="20"/>
        <end position="696"/>
    </location>
</feature>
<comment type="caution">
    <text evidence="3">The sequence shown here is derived from an EMBL/GenBank/DDBJ whole genome shotgun (WGS) entry which is preliminary data.</text>
</comment>
<dbReference type="InterPro" id="IPR024361">
    <property type="entry name" value="BACON"/>
</dbReference>
<dbReference type="InterPro" id="IPR013783">
    <property type="entry name" value="Ig-like_fold"/>
</dbReference>
<dbReference type="GO" id="GO:0004553">
    <property type="term" value="F:hydrolase activity, hydrolyzing O-glycosyl compounds"/>
    <property type="evidence" value="ECO:0007669"/>
    <property type="project" value="UniProtKB-ARBA"/>
</dbReference>
<name>A0A412IAP8_9BACE</name>
<dbReference type="SUPFAM" id="SSF51695">
    <property type="entry name" value="PLC-like phosphodiesterases"/>
    <property type="match status" value="1"/>
</dbReference>
<dbReference type="SUPFAM" id="SSF49899">
    <property type="entry name" value="Concanavalin A-like lectins/glucanases"/>
    <property type="match status" value="1"/>
</dbReference>
<dbReference type="PROSITE" id="PS51257">
    <property type="entry name" value="PROKAR_LIPOPROTEIN"/>
    <property type="match status" value="1"/>
</dbReference>
<dbReference type="Pfam" id="PF19190">
    <property type="entry name" value="BACON_2"/>
    <property type="match status" value="1"/>
</dbReference>
<evidence type="ECO:0000256" key="1">
    <source>
        <dbReference type="SAM" id="SignalP"/>
    </source>
</evidence>
<dbReference type="Pfam" id="PF03009">
    <property type="entry name" value="GDPD"/>
    <property type="match status" value="1"/>
</dbReference>
<dbReference type="InterPro" id="IPR030395">
    <property type="entry name" value="GP_PDE_dom"/>
</dbReference>
<dbReference type="RefSeq" id="WP_118403495.1">
    <property type="nucleotide sequence ID" value="NZ_JADNFX010000018.1"/>
</dbReference>
<sequence>MKKNLLLFFLLTFIGYACDSSEDTAEASFTIEISGESNPTTFDMGPDKHSETISIKSNASWKIDKPQTAGWLSITPVSGENDGSVTLSAEANETTETRESIVDFYMNDKKIHSMTVRQAPQDLPIKEKTLLLDIIFNNDGTATDASPMKHTVQTFEGSSLMTYYNDSYGCYVARFNHTPGTAISSGYYKVDYQSNQAFKDALADGHTLEALFMYDSESQTGTEIKMFSSMQAGGTGFLLAKEKGEITFLPNLTSGGWQWNRSGVVPERGKYYHVVGVWDKGAQKASVYVNGELKGTIDAKGDFKFPTPATCQWFGIGGDAAAGSAEAAWRGEIILSRIYDDPLSAEDVTGLWEKVKDKQSQNTIDISDLMFFANFEVKAGSKYRIVGKGFKTGDKVKIESLDNAKESFICNTTATDRYIDAEIPSGFVSGKYRLVLMRESAQYPIGMATLTSTDNPVGFVVPKVIAHRGFHTADNKASENSLASFIAAQKLGVYGSETDFYITKDDVVVCHHDPTINGKKIEDVNYADIRNEQLANGEKIPTLEAYLEQLKANSEMKLIIEIKSHSSNASHDRIVKTVTEMVSEKGVGDQIDYIAFSYYVCQKLNQSIPSGTVIGYLNGDKDPQSMEDGINCIDYSMNSLRAHPEWIKNAHEKGMTVNVWTVNSPQEMLDFMAMGVDLITTDYPDQLKEIIAKFTE</sequence>
<organism evidence="3 4">
    <name type="scientific">Bacteroides cellulosilyticus</name>
    <dbReference type="NCBI Taxonomy" id="246787"/>
    <lineage>
        <taxon>Bacteria</taxon>
        <taxon>Pseudomonadati</taxon>
        <taxon>Bacteroidota</taxon>
        <taxon>Bacteroidia</taxon>
        <taxon>Bacteroidales</taxon>
        <taxon>Bacteroidaceae</taxon>
        <taxon>Bacteroides</taxon>
    </lineage>
</organism>
<dbReference type="GO" id="GO:0008081">
    <property type="term" value="F:phosphoric diester hydrolase activity"/>
    <property type="evidence" value="ECO:0007669"/>
    <property type="project" value="InterPro"/>
</dbReference>
<evidence type="ECO:0000259" key="2">
    <source>
        <dbReference type="PROSITE" id="PS51704"/>
    </source>
</evidence>
<dbReference type="Proteomes" id="UP000283341">
    <property type="component" value="Unassembled WGS sequence"/>
</dbReference>
<dbReference type="Pfam" id="PF13385">
    <property type="entry name" value="Laminin_G_3"/>
    <property type="match status" value="1"/>
</dbReference>
<protein>
    <recommendedName>
        <fullName evidence="2">GP-PDE domain-containing protein</fullName>
    </recommendedName>
</protein>
<dbReference type="CDD" id="cd14948">
    <property type="entry name" value="BACON"/>
    <property type="match status" value="1"/>
</dbReference>
<evidence type="ECO:0000313" key="3">
    <source>
        <dbReference type="EMBL" id="RGS33969.1"/>
    </source>
</evidence>
<dbReference type="GO" id="GO:0005975">
    <property type="term" value="P:carbohydrate metabolic process"/>
    <property type="evidence" value="ECO:0007669"/>
    <property type="project" value="UniProtKB-ARBA"/>
</dbReference>
<dbReference type="PANTHER" id="PTHR46211:SF1">
    <property type="entry name" value="GLYCEROPHOSPHODIESTER PHOSPHODIESTERASE, CYTOPLASMIC"/>
    <property type="match status" value="1"/>
</dbReference>
<feature type="signal peptide" evidence="1">
    <location>
        <begin position="1"/>
        <end position="19"/>
    </location>
</feature>
<dbReference type="InterPro" id="IPR013320">
    <property type="entry name" value="ConA-like_dom_sf"/>
</dbReference>
<dbReference type="Gene3D" id="3.20.20.190">
    <property type="entry name" value="Phosphatidylinositol (PI) phosphodiesterase"/>
    <property type="match status" value="1"/>
</dbReference>
<dbReference type="Gene3D" id="2.60.40.10">
    <property type="entry name" value="Immunoglobulins"/>
    <property type="match status" value="1"/>
</dbReference>